<proteinExistence type="predicted"/>
<organism evidence="3 4">
    <name type="scientific">Cercospora kikuchii</name>
    <dbReference type="NCBI Taxonomy" id="84275"/>
    <lineage>
        <taxon>Eukaryota</taxon>
        <taxon>Fungi</taxon>
        <taxon>Dikarya</taxon>
        <taxon>Ascomycota</taxon>
        <taxon>Pezizomycotina</taxon>
        <taxon>Dothideomycetes</taxon>
        <taxon>Dothideomycetidae</taxon>
        <taxon>Mycosphaerellales</taxon>
        <taxon>Mycosphaerellaceae</taxon>
        <taxon>Cercospora</taxon>
    </lineage>
</organism>
<dbReference type="OrthoDB" id="2959108at2759"/>
<feature type="compositionally biased region" description="Basic and acidic residues" evidence="1">
    <location>
        <begin position="427"/>
        <end position="438"/>
    </location>
</feature>
<dbReference type="GeneID" id="68285914"/>
<feature type="region of interest" description="Disordered" evidence="1">
    <location>
        <begin position="635"/>
        <end position="678"/>
    </location>
</feature>
<evidence type="ECO:0000256" key="1">
    <source>
        <dbReference type="SAM" id="MobiDB-lite"/>
    </source>
</evidence>
<dbReference type="CDD" id="cd09870">
    <property type="entry name" value="PIN_YEN1"/>
    <property type="match status" value="1"/>
</dbReference>
<feature type="region of interest" description="Disordered" evidence="1">
    <location>
        <begin position="427"/>
        <end position="539"/>
    </location>
</feature>
<dbReference type="SUPFAM" id="SSF88723">
    <property type="entry name" value="PIN domain-like"/>
    <property type="match status" value="1"/>
</dbReference>
<evidence type="ECO:0000259" key="2">
    <source>
        <dbReference type="SMART" id="SM00484"/>
    </source>
</evidence>
<dbReference type="PANTHER" id="PTHR11081:SF62">
    <property type="entry name" value="XPG-I DOMAIN-CONTAINING PROTEIN"/>
    <property type="match status" value="1"/>
</dbReference>
<dbReference type="InterPro" id="IPR029060">
    <property type="entry name" value="PIN-like_dom_sf"/>
</dbReference>
<dbReference type="PRINTS" id="PR00853">
    <property type="entry name" value="XPGRADSUPER"/>
</dbReference>
<dbReference type="RefSeq" id="XP_044651360.1">
    <property type="nucleotide sequence ID" value="XM_044795425.1"/>
</dbReference>
<keyword evidence="4" id="KW-1185">Reference proteome</keyword>
<comment type="caution">
    <text evidence="3">The sequence shown here is derived from an EMBL/GenBank/DDBJ whole genome shotgun (WGS) entry which is preliminary data.</text>
</comment>
<name>A0A9P3F7N9_9PEZI</name>
<dbReference type="PANTHER" id="PTHR11081">
    <property type="entry name" value="FLAP ENDONUCLEASE FAMILY MEMBER"/>
    <property type="match status" value="1"/>
</dbReference>
<evidence type="ECO:0000313" key="3">
    <source>
        <dbReference type="EMBL" id="GIZ36873.1"/>
    </source>
</evidence>
<dbReference type="Proteomes" id="UP000825890">
    <property type="component" value="Unassembled WGS sequence"/>
</dbReference>
<feature type="compositionally biased region" description="Low complexity" evidence="1">
    <location>
        <begin position="454"/>
        <end position="475"/>
    </location>
</feature>
<dbReference type="Pfam" id="PF00867">
    <property type="entry name" value="XPG_I"/>
    <property type="match status" value="1"/>
</dbReference>
<sequence length="678" mass="75746">MGITGLWDVLGKGEVHRIEDYAAAHWEKHKRPLRIAVDEACWRFSNLTDEQVQRIREGEPAANPIEKTILWRILKFWRLKIQLLFVTDGMRKPNKGRWGSGRGGGKLDDECIKMLHQMFDRLKVPYHQAPGEAEAECARLQQLGVVDAVWSDDGDCLMFGCTTMIKANRTSAGKKEWLERITVYQAETVLPRFNLDRDSLVCFAVLTGGDYDTAGLPNCGFQTARKLAQRHVGLAYELKMCQTAPDFARWRMLLASSLAAMHKAVAVPPNFPNVKALNRYRNPAISTDEQCFNLRGLRGGWEWLETQIDQPKLRIVLRDHYNFTTKEYLKHMGPVFLARALTRGVTPARREENLSYGIQLRRTLKRKGQDGEEGSVKSELNIKFNAWMLVDINLTSQDSVNADGSAYDPMKPIDGVMLKCFLDHGLPEGALDKPESPTKKKGKARSGMQEHDSASATPSASQSAPPSSAQTPSTSARKRSQDAPESEVVASQSKTAKKRRQTAEKRDYTDTAKKSRQRKPKAPAEEPPPPTFKRVDAPDFAALKRSCNVVDLDEEDTDDEIEIVSHPSQSTLSLKTSQGWQKTSRVPHWPSLDSPLRANTRGASAHEINFRIPADPFPSSSGTIDETVQDEASAAAMLRQRRERGLLSKLSSQTAASTRSEPPAPPRPPAPYEVIDLT</sequence>
<dbReference type="AlphaFoldDB" id="A0A9P3F7N9"/>
<dbReference type="GO" id="GO:0017108">
    <property type="term" value="F:5'-flap endonuclease activity"/>
    <property type="evidence" value="ECO:0007669"/>
    <property type="project" value="TreeGrafter"/>
</dbReference>
<dbReference type="InterPro" id="IPR006084">
    <property type="entry name" value="XPG/Rad2"/>
</dbReference>
<dbReference type="SMART" id="SM00484">
    <property type="entry name" value="XPGI"/>
    <property type="match status" value="1"/>
</dbReference>
<dbReference type="Gene3D" id="3.40.50.1010">
    <property type="entry name" value="5'-nuclease"/>
    <property type="match status" value="2"/>
</dbReference>
<dbReference type="EMBL" id="BOLY01000001">
    <property type="protein sequence ID" value="GIZ36873.1"/>
    <property type="molecule type" value="Genomic_DNA"/>
</dbReference>
<feature type="compositionally biased region" description="Pro residues" evidence="1">
    <location>
        <begin position="662"/>
        <end position="671"/>
    </location>
</feature>
<dbReference type="InterPro" id="IPR036279">
    <property type="entry name" value="5-3_exonuclease_C_sf"/>
</dbReference>
<gene>
    <name evidence="3" type="ORF">CKM354_000033900</name>
</gene>
<dbReference type="GO" id="GO:0006281">
    <property type="term" value="P:DNA repair"/>
    <property type="evidence" value="ECO:0007669"/>
    <property type="project" value="UniProtKB-ARBA"/>
</dbReference>
<feature type="region of interest" description="Disordered" evidence="1">
    <location>
        <begin position="568"/>
        <end position="598"/>
    </location>
</feature>
<dbReference type="InterPro" id="IPR006086">
    <property type="entry name" value="XPG-I_dom"/>
</dbReference>
<feature type="domain" description="XPG-I" evidence="2">
    <location>
        <begin position="120"/>
        <end position="195"/>
    </location>
</feature>
<evidence type="ECO:0000313" key="4">
    <source>
        <dbReference type="Proteomes" id="UP000825890"/>
    </source>
</evidence>
<reference evidence="3 4" key="1">
    <citation type="submission" date="2021-01" db="EMBL/GenBank/DDBJ databases">
        <title>Cercospora kikuchii MAFF 305040 whole genome shotgun sequence.</title>
        <authorList>
            <person name="Kashiwa T."/>
            <person name="Suzuki T."/>
        </authorList>
    </citation>
    <scope>NUCLEOTIDE SEQUENCE [LARGE SCALE GENOMIC DNA]</scope>
    <source>
        <strain evidence="3 4">MAFF 305040</strain>
    </source>
</reference>
<dbReference type="SUPFAM" id="SSF47807">
    <property type="entry name" value="5' to 3' exonuclease, C-terminal subdomain"/>
    <property type="match status" value="1"/>
</dbReference>
<protein>
    <recommendedName>
        <fullName evidence="2">XPG-I domain-containing protein</fullName>
    </recommendedName>
</protein>
<feature type="compositionally biased region" description="Polar residues" evidence="1">
    <location>
        <begin position="568"/>
        <end position="584"/>
    </location>
</feature>
<feature type="compositionally biased region" description="Basic and acidic residues" evidence="1">
    <location>
        <begin position="501"/>
        <end position="513"/>
    </location>
</feature>
<accession>A0A9P3F7N9</accession>